<dbReference type="PROSITE" id="PS50157">
    <property type="entry name" value="ZINC_FINGER_C2H2_2"/>
    <property type="match status" value="1"/>
</dbReference>
<accession>A0ABC8RTW8</accession>
<dbReference type="InterPro" id="IPR044291">
    <property type="entry name" value="GIS/GIS2/ZFP8"/>
</dbReference>
<organism evidence="4 5">
    <name type="scientific">Ilex paraguariensis</name>
    <name type="common">yerba mate</name>
    <dbReference type="NCBI Taxonomy" id="185542"/>
    <lineage>
        <taxon>Eukaryota</taxon>
        <taxon>Viridiplantae</taxon>
        <taxon>Streptophyta</taxon>
        <taxon>Embryophyta</taxon>
        <taxon>Tracheophyta</taxon>
        <taxon>Spermatophyta</taxon>
        <taxon>Magnoliopsida</taxon>
        <taxon>eudicotyledons</taxon>
        <taxon>Gunneridae</taxon>
        <taxon>Pentapetalae</taxon>
        <taxon>asterids</taxon>
        <taxon>campanulids</taxon>
        <taxon>Aquifoliales</taxon>
        <taxon>Aquifoliaceae</taxon>
        <taxon>Ilex</taxon>
    </lineage>
</organism>
<feature type="region of interest" description="Disordered" evidence="2">
    <location>
        <begin position="62"/>
        <end position="92"/>
    </location>
</feature>
<keyword evidence="1" id="KW-0862">Zinc</keyword>
<keyword evidence="1" id="KW-0479">Metal-binding</keyword>
<name>A0ABC8RTW8_9AQUA</name>
<feature type="domain" description="C2H2-type" evidence="3">
    <location>
        <begin position="95"/>
        <end position="122"/>
    </location>
</feature>
<dbReference type="GO" id="GO:0008270">
    <property type="term" value="F:zinc ion binding"/>
    <property type="evidence" value="ECO:0007669"/>
    <property type="project" value="UniProtKB-KW"/>
</dbReference>
<proteinExistence type="predicted"/>
<feature type="compositionally biased region" description="Basic and acidic residues" evidence="2">
    <location>
        <begin position="71"/>
        <end position="92"/>
    </location>
</feature>
<dbReference type="InterPro" id="IPR013087">
    <property type="entry name" value="Znf_C2H2_type"/>
</dbReference>
<dbReference type="EMBL" id="CAUOFW020001748">
    <property type="protein sequence ID" value="CAK9148430.1"/>
    <property type="molecule type" value="Genomic_DNA"/>
</dbReference>
<keyword evidence="5" id="KW-1185">Reference proteome</keyword>
<dbReference type="Gene3D" id="3.30.160.60">
    <property type="entry name" value="Classic Zinc Finger"/>
    <property type="match status" value="1"/>
</dbReference>
<feature type="compositionally biased region" description="Basic residues" evidence="2">
    <location>
        <begin position="115"/>
        <end position="127"/>
    </location>
</feature>
<sequence>MVPVPLTNKLKPIINYPFMEKTERKPHDFMNVQFFSQLPFIRPPPPKEKGFRLFGKEFGGDSIVADQSNSGERETAASEEVKDNDHHNGESSRKFECHYCSRNFPTSQALGGHQNAHKRERQHAKRAHLHSTVVHGGGFSDANVYGFTNYRLASGLTPTMALPSWGSNGNTYSSNATIYGRNGLYSQPPICGSPLGLWRIPPAQNHPTFSRDRTLHPLPLSIRDDLEQSPIGSSSSQSRYVYESKPSLQDHVSLDLHL</sequence>
<dbReference type="PROSITE" id="PS00028">
    <property type="entry name" value="ZINC_FINGER_C2H2_1"/>
    <property type="match status" value="1"/>
</dbReference>
<gene>
    <name evidence="4" type="ORF">ILEXP_LOCUS16368</name>
</gene>
<dbReference type="Pfam" id="PF13912">
    <property type="entry name" value="zf-C2H2_6"/>
    <property type="match status" value="1"/>
</dbReference>
<keyword evidence="1" id="KW-0863">Zinc-finger</keyword>
<reference evidence="4 5" key="1">
    <citation type="submission" date="2024-02" db="EMBL/GenBank/DDBJ databases">
        <authorList>
            <person name="Vignale AGUSTIN F."/>
            <person name="Sosa J E."/>
            <person name="Modenutti C."/>
        </authorList>
    </citation>
    <scope>NUCLEOTIDE SEQUENCE [LARGE SCALE GENOMIC DNA]</scope>
</reference>
<comment type="caution">
    <text evidence="4">The sequence shown here is derived from an EMBL/GenBank/DDBJ whole genome shotgun (WGS) entry which is preliminary data.</text>
</comment>
<feature type="region of interest" description="Disordered" evidence="2">
    <location>
        <begin position="108"/>
        <end position="127"/>
    </location>
</feature>
<dbReference type="PANTHER" id="PTHR46547:SF7">
    <property type="entry name" value="ZINC FINGER PROTEIN GIS"/>
    <property type="match status" value="1"/>
</dbReference>
<evidence type="ECO:0000256" key="2">
    <source>
        <dbReference type="SAM" id="MobiDB-lite"/>
    </source>
</evidence>
<evidence type="ECO:0000256" key="1">
    <source>
        <dbReference type="PROSITE-ProRule" id="PRU00042"/>
    </source>
</evidence>
<dbReference type="SUPFAM" id="SSF57667">
    <property type="entry name" value="beta-beta-alpha zinc fingers"/>
    <property type="match status" value="1"/>
</dbReference>
<dbReference type="PANTHER" id="PTHR46547">
    <property type="entry name" value="ZINC FINGER PROTEIN GIS"/>
    <property type="match status" value="1"/>
</dbReference>
<dbReference type="AlphaFoldDB" id="A0ABC8RTW8"/>
<dbReference type="InterPro" id="IPR036236">
    <property type="entry name" value="Znf_C2H2_sf"/>
</dbReference>
<evidence type="ECO:0000313" key="5">
    <source>
        <dbReference type="Proteomes" id="UP001642360"/>
    </source>
</evidence>
<protein>
    <recommendedName>
        <fullName evidence="3">C2H2-type domain-containing protein</fullName>
    </recommendedName>
</protein>
<evidence type="ECO:0000313" key="4">
    <source>
        <dbReference type="EMBL" id="CAK9148430.1"/>
    </source>
</evidence>
<evidence type="ECO:0000259" key="3">
    <source>
        <dbReference type="PROSITE" id="PS50157"/>
    </source>
</evidence>
<feature type="region of interest" description="Disordered" evidence="2">
    <location>
        <begin position="222"/>
        <end position="244"/>
    </location>
</feature>
<dbReference type="Proteomes" id="UP001642360">
    <property type="component" value="Unassembled WGS sequence"/>
</dbReference>